<proteinExistence type="predicted"/>
<dbReference type="InterPro" id="IPR043502">
    <property type="entry name" value="DNA/RNA_pol_sf"/>
</dbReference>
<dbReference type="Proteomes" id="UP001476798">
    <property type="component" value="Unassembled WGS sequence"/>
</dbReference>
<gene>
    <name evidence="1" type="ORF">GOODEAATRI_025467</name>
</gene>
<sequence>MNLPQREGLPSSHGPKCRIVPRSMLCLSTLQQHSPTGEALPHSIPTCQPQSPWLAHFSPDSTHLPPMSRSQKPDSYRVPTLPGNIISGVKYFTKLENRNAYHLVHIREGDERKTAFN</sequence>
<reference evidence="1 2" key="1">
    <citation type="submission" date="2021-06" db="EMBL/GenBank/DDBJ databases">
        <authorList>
            <person name="Palmer J.M."/>
        </authorList>
    </citation>
    <scope>NUCLEOTIDE SEQUENCE [LARGE SCALE GENOMIC DNA]</scope>
    <source>
        <strain evidence="1 2">GA_2019</strain>
        <tissue evidence="1">Muscle</tissue>
    </source>
</reference>
<evidence type="ECO:0000313" key="2">
    <source>
        <dbReference type="Proteomes" id="UP001476798"/>
    </source>
</evidence>
<evidence type="ECO:0000313" key="1">
    <source>
        <dbReference type="EMBL" id="MEQ2159674.1"/>
    </source>
</evidence>
<accession>A0ABV0MLW2</accession>
<dbReference type="SUPFAM" id="SSF56672">
    <property type="entry name" value="DNA/RNA polymerases"/>
    <property type="match status" value="1"/>
</dbReference>
<comment type="caution">
    <text evidence="1">The sequence shown here is derived from an EMBL/GenBank/DDBJ whole genome shotgun (WGS) entry which is preliminary data.</text>
</comment>
<dbReference type="EMBL" id="JAHRIO010002998">
    <property type="protein sequence ID" value="MEQ2159674.1"/>
    <property type="molecule type" value="Genomic_DNA"/>
</dbReference>
<name>A0ABV0MLW2_9TELE</name>
<protein>
    <submittedName>
        <fullName evidence="1">Uncharacterized protein</fullName>
    </submittedName>
</protein>
<organism evidence="1 2">
    <name type="scientific">Goodea atripinnis</name>
    <dbReference type="NCBI Taxonomy" id="208336"/>
    <lineage>
        <taxon>Eukaryota</taxon>
        <taxon>Metazoa</taxon>
        <taxon>Chordata</taxon>
        <taxon>Craniata</taxon>
        <taxon>Vertebrata</taxon>
        <taxon>Euteleostomi</taxon>
        <taxon>Actinopterygii</taxon>
        <taxon>Neopterygii</taxon>
        <taxon>Teleostei</taxon>
        <taxon>Neoteleostei</taxon>
        <taxon>Acanthomorphata</taxon>
        <taxon>Ovalentaria</taxon>
        <taxon>Atherinomorphae</taxon>
        <taxon>Cyprinodontiformes</taxon>
        <taxon>Goodeidae</taxon>
        <taxon>Goodea</taxon>
    </lineage>
</organism>
<keyword evidence="2" id="KW-1185">Reference proteome</keyword>